<dbReference type="OrthoDB" id="5818920at2759"/>
<reference evidence="2" key="1">
    <citation type="journal article" date="2008" name="Nat. Genet.">
        <title>The Pristionchus pacificus genome provides a unique perspective on nematode lifestyle and parasitism.</title>
        <authorList>
            <person name="Dieterich C."/>
            <person name="Clifton S.W."/>
            <person name="Schuster L.N."/>
            <person name="Chinwalla A."/>
            <person name="Delehaunty K."/>
            <person name="Dinkelacker I."/>
            <person name="Fulton L."/>
            <person name="Fulton R."/>
            <person name="Godfrey J."/>
            <person name="Minx P."/>
            <person name="Mitreva M."/>
            <person name="Roeseler W."/>
            <person name="Tian H."/>
            <person name="Witte H."/>
            <person name="Yang S.P."/>
            <person name="Wilson R.K."/>
            <person name="Sommer R.J."/>
        </authorList>
    </citation>
    <scope>NUCLEOTIDE SEQUENCE [LARGE SCALE GENOMIC DNA]</scope>
    <source>
        <strain evidence="2">PS312</strain>
    </source>
</reference>
<dbReference type="PANTHER" id="PTHR35014:SF1">
    <property type="entry name" value="INFECTION RESPONSE PROTEIN"/>
    <property type="match status" value="1"/>
</dbReference>
<name>A0A2A6B486_PRIPA</name>
<accession>A0A8R1UVY5</accession>
<evidence type="ECO:0000313" key="2">
    <source>
        <dbReference type="Proteomes" id="UP000005239"/>
    </source>
</evidence>
<dbReference type="Proteomes" id="UP000005239">
    <property type="component" value="Unassembled WGS sequence"/>
</dbReference>
<protein>
    <submittedName>
        <fullName evidence="1">Uncharacterized protein</fullName>
    </submittedName>
</protein>
<dbReference type="PANTHER" id="PTHR35014">
    <property type="entry name" value="INFECTION RESPONSE PROTEIN-RELATED"/>
    <property type="match status" value="1"/>
</dbReference>
<dbReference type="EnsemblMetazoa" id="PPA40190.1">
    <property type="protein sequence ID" value="PPA40190.1"/>
    <property type="gene ID" value="WBGene00278559"/>
</dbReference>
<organism evidence="1 2">
    <name type="scientific">Pristionchus pacificus</name>
    <name type="common">Parasitic nematode worm</name>
    <dbReference type="NCBI Taxonomy" id="54126"/>
    <lineage>
        <taxon>Eukaryota</taxon>
        <taxon>Metazoa</taxon>
        <taxon>Ecdysozoa</taxon>
        <taxon>Nematoda</taxon>
        <taxon>Chromadorea</taxon>
        <taxon>Rhabditida</taxon>
        <taxon>Rhabditina</taxon>
        <taxon>Diplogasteromorpha</taxon>
        <taxon>Diplogasteroidea</taxon>
        <taxon>Neodiplogasteridae</taxon>
        <taxon>Pristionchus</taxon>
    </lineage>
</organism>
<reference evidence="1" key="2">
    <citation type="submission" date="2022-06" db="UniProtKB">
        <authorList>
            <consortium name="EnsemblMetazoa"/>
        </authorList>
    </citation>
    <scope>IDENTIFICATION</scope>
    <source>
        <strain evidence="1">PS312</strain>
    </source>
</reference>
<accession>A0A2A6B486</accession>
<sequence>PISRMLILLLSLFTLSFSDPVCNDQQTLDLMETCYRRYFSDWGYPDDPIPFPDFFDGFHKIRAKLLKSDGVGALTFMKEYGSTLTDCLSSVADCIVDVTYTQSPLLVKDEEGHSYNTDRRITAYESTDRGNDLFTRHFYCLRKCENADESQPIEDKCDGDLAKELDDANGDAEKMCRAYDNNMQCFKKMYSDCCGPEGGEFKCEFFKAEWQIFVPNCDFTPCDQ</sequence>
<evidence type="ECO:0000313" key="1">
    <source>
        <dbReference type="EnsemblMetazoa" id="PPA40190.1"/>
    </source>
</evidence>
<keyword evidence="2" id="KW-1185">Reference proteome</keyword>
<gene>
    <name evidence="1" type="primary">WBGene00278559</name>
</gene>
<dbReference type="AlphaFoldDB" id="A0A2A6B486"/>
<proteinExistence type="predicted"/>